<feature type="compositionally biased region" description="Basic and acidic residues" evidence="1">
    <location>
        <begin position="1"/>
        <end position="12"/>
    </location>
</feature>
<dbReference type="WBParaSite" id="ACOC_0000953401-mRNA-1">
    <property type="protein sequence ID" value="ACOC_0000953401-mRNA-1"/>
    <property type="gene ID" value="ACOC_0000953401"/>
</dbReference>
<reference evidence="2 3" key="2">
    <citation type="submission" date="2018-11" db="EMBL/GenBank/DDBJ databases">
        <authorList>
            <consortium name="Pathogen Informatics"/>
        </authorList>
    </citation>
    <scope>NUCLEOTIDE SEQUENCE [LARGE SCALE GENOMIC DNA]</scope>
    <source>
        <strain evidence="2 3">Costa Rica</strain>
    </source>
</reference>
<dbReference type="Proteomes" id="UP000267027">
    <property type="component" value="Unassembled WGS sequence"/>
</dbReference>
<dbReference type="OrthoDB" id="10252740at2759"/>
<organism evidence="4">
    <name type="scientific">Angiostrongylus costaricensis</name>
    <name type="common">Nematode worm</name>
    <dbReference type="NCBI Taxonomy" id="334426"/>
    <lineage>
        <taxon>Eukaryota</taxon>
        <taxon>Metazoa</taxon>
        <taxon>Ecdysozoa</taxon>
        <taxon>Nematoda</taxon>
        <taxon>Chromadorea</taxon>
        <taxon>Rhabditida</taxon>
        <taxon>Rhabditina</taxon>
        <taxon>Rhabditomorpha</taxon>
        <taxon>Strongyloidea</taxon>
        <taxon>Metastrongylidae</taxon>
        <taxon>Angiostrongylus</taxon>
    </lineage>
</organism>
<sequence length="449" mass="51386">MSNVLQKDHRPDGQSSSRKPGVVLNEYLERAEFAGLLLATGKNGTFTGAGSSNSTIDGTINTDKGTKKFLLSFRVVMPVALSPTHYDRDVSVEEVDLCEVCERPNVSGTKGKTISLFANWYRLKCGLTGKRHKPQGVHALVNRRQNMVPVRLLEYVTPFSHNGKRKIHQYQITIEKMIARKTCVVKNRHGFLIFIFRTSFLLHREQVCEIFWQCVRRNEEFFGPYYETTFDDYTSAFSLNLWKLKNGKNRKFDWRFPSSNKRVTLTVSYVSDFAFNLNAEDAAQRNLSAIVVKSLTSQRARYFPADGDKDWVFVNRWESCSGTLYYIPRVSTDPKVFIDAGVRAWLGVFTSAKVLQDRSPALCFGLVNRLFYELNMGLVEFYCEVLNEAGLYRHGDSSFKNTIRKMAMNETQRNKMNNLLQGVRLKTNEALLPDRWVLMVAELSRCSGS</sequence>
<evidence type="ECO:0000313" key="3">
    <source>
        <dbReference type="Proteomes" id="UP000267027"/>
    </source>
</evidence>
<dbReference type="EMBL" id="UYYA01004313">
    <property type="protein sequence ID" value="VDM61120.1"/>
    <property type="molecule type" value="Genomic_DNA"/>
</dbReference>
<protein>
    <submittedName>
        <fullName evidence="4">LAGLIDADG_2 domain-containing protein</fullName>
    </submittedName>
</protein>
<feature type="region of interest" description="Disordered" evidence="1">
    <location>
        <begin position="1"/>
        <end position="21"/>
    </location>
</feature>
<name>A0A158PK29_ANGCS</name>
<keyword evidence="3" id="KW-1185">Reference proteome</keyword>
<evidence type="ECO:0000313" key="2">
    <source>
        <dbReference type="EMBL" id="VDM61120.1"/>
    </source>
</evidence>
<reference evidence="4" key="1">
    <citation type="submission" date="2016-04" db="UniProtKB">
        <authorList>
            <consortium name="WormBaseParasite"/>
        </authorList>
    </citation>
    <scope>IDENTIFICATION</scope>
</reference>
<dbReference type="STRING" id="334426.A0A158PK29"/>
<evidence type="ECO:0000313" key="4">
    <source>
        <dbReference type="WBParaSite" id="ACOC_0000953401-mRNA-1"/>
    </source>
</evidence>
<gene>
    <name evidence="2" type="ORF">ACOC_LOCUS9535</name>
</gene>
<evidence type="ECO:0000256" key="1">
    <source>
        <dbReference type="SAM" id="MobiDB-lite"/>
    </source>
</evidence>
<proteinExistence type="predicted"/>
<dbReference type="AlphaFoldDB" id="A0A158PK29"/>
<accession>A0A158PK29</accession>